<keyword evidence="3" id="KW-1185">Reference proteome</keyword>
<comment type="caution">
    <text evidence="2">The sequence shown here is derived from an EMBL/GenBank/DDBJ whole genome shotgun (WGS) entry which is preliminary data.</text>
</comment>
<organism evidence="2 3">
    <name type="scientific">Pollutimonas nitritireducens</name>
    <dbReference type="NCBI Taxonomy" id="2045209"/>
    <lineage>
        <taxon>Bacteria</taxon>
        <taxon>Pseudomonadati</taxon>
        <taxon>Pseudomonadota</taxon>
        <taxon>Betaproteobacteria</taxon>
        <taxon>Burkholderiales</taxon>
        <taxon>Alcaligenaceae</taxon>
        <taxon>Pollutimonas</taxon>
    </lineage>
</organism>
<accession>A0A2N4UL11</accession>
<dbReference type="Proteomes" id="UP000234328">
    <property type="component" value="Unassembled WGS sequence"/>
</dbReference>
<gene>
    <name evidence="2" type="ORF">CR155_01265</name>
</gene>
<protein>
    <recommendedName>
        <fullName evidence="1">Antitoxin SocA-like Panacea domain-containing protein</fullName>
    </recommendedName>
</protein>
<dbReference type="RefSeq" id="WP_102068197.1">
    <property type="nucleotide sequence ID" value="NZ_PDNV01000001.1"/>
</dbReference>
<feature type="domain" description="Antitoxin SocA-like Panacea" evidence="1">
    <location>
        <begin position="25"/>
        <end position="121"/>
    </location>
</feature>
<evidence type="ECO:0000259" key="1">
    <source>
        <dbReference type="Pfam" id="PF13274"/>
    </source>
</evidence>
<dbReference type="InterPro" id="IPR025272">
    <property type="entry name" value="SocA_Panacea"/>
</dbReference>
<proteinExistence type="predicted"/>
<name>A0A2N4UL11_9BURK</name>
<sequence length="158" mass="17510">MSVTALQAAKHACEASGWKLTNLQLQKILYIAQMVYAGKNEGKRLISGGDFEAWDYGPVLPSLYHRVSAFGSSPIKNVFHGVEEIDDTEVADFIAKAAKELSSVQPFRLVEYVHDKHSAWHKHYHPGVRGITIPHESVIEENKSRAKAQKAKTANAKA</sequence>
<dbReference type="OrthoDB" id="9799173at2"/>
<dbReference type="AlphaFoldDB" id="A0A2N4UL11"/>
<reference evidence="2 3" key="1">
    <citation type="submission" date="2017-10" db="EMBL/GenBank/DDBJ databases">
        <title>Two draft genome sequences of Pusillimonas sp. strains isolated from a nitrate- and radionuclide-contaminated groundwater in Russia.</title>
        <authorList>
            <person name="Grouzdev D.S."/>
            <person name="Tourova T.P."/>
            <person name="Goeva M.A."/>
            <person name="Babich T.L."/>
            <person name="Sokolova D.S."/>
            <person name="Abdullin R."/>
            <person name="Poltaraus A.B."/>
            <person name="Toshchakov S.V."/>
            <person name="Nazina T.N."/>
        </authorList>
    </citation>
    <scope>NUCLEOTIDE SEQUENCE [LARGE SCALE GENOMIC DNA]</scope>
    <source>
        <strain evidence="2 3">JR1/69-2-13</strain>
    </source>
</reference>
<dbReference type="Pfam" id="PF13274">
    <property type="entry name" value="SocA_Panacea"/>
    <property type="match status" value="1"/>
</dbReference>
<dbReference type="EMBL" id="PDNV01000001">
    <property type="protein sequence ID" value="PLC55714.1"/>
    <property type="molecule type" value="Genomic_DNA"/>
</dbReference>
<evidence type="ECO:0000313" key="2">
    <source>
        <dbReference type="EMBL" id="PLC55714.1"/>
    </source>
</evidence>
<evidence type="ECO:0000313" key="3">
    <source>
        <dbReference type="Proteomes" id="UP000234328"/>
    </source>
</evidence>